<dbReference type="InterPro" id="IPR027057">
    <property type="entry name" value="CAXX_Prtase_1"/>
</dbReference>
<dbReference type="InterPro" id="IPR032456">
    <property type="entry name" value="Peptidase_M48_N"/>
</dbReference>
<feature type="transmembrane region" description="Helical" evidence="7">
    <location>
        <begin position="6"/>
        <end position="24"/>
    </location>
</feature>
<protein>
    <submittedName>
        <fullName evidence="10">M48 family metallopeptidase</fullName>
    </submittedName>
</protein>
<dbReference type="Gene3D" id="3.30.2010.10">
    <property type="entry name" value="Metalloproteases ('zincins'), catalytic domain"/>
    <property type="match status" value="1"/>
</dbReference>
<evidence type="ECO:0000313" key="10">
    <source>
        <dbReference type="EMBL" id="UWZ79851.1"/>
    </source>
</evidence>
<organism evidence="10 11">
    <name type="scientific">Geoalkalibacter halelectricus</name>
    <dbReference type="NCBI Taxonomy" id="2847045"/>
    <lineage>
        <taxon>Bacteria</taxon>
        <taxon>Pseudomonadati</taxon>
        <taxon>Thermodesulfobacteriota</taxon>
        <taxon>Desulfuromonadia</taxon>
        <taxon>Desulfuromonadales</taxon>
        <taxon>Geoalkalibacteraceae</taxon>
        <taxon>Geoalkalibacter</taxon>
    </lineage>
</organism>
<proteinExistence type="inferred from homology"/>
<evidence type="ECO:0000259" key="8">
    <source>
        <dbReference type="Pfam" id="PF01435"/>
    </source>
</evidence>
<name>A0ABY5ZRJ5_9BACT</name>
<keyword evidence="1 6" id="KW-0645">Protease</keyword>
<dbReference type="InterPro" id="IPR001915">
    <property type="entry name" value="Peptidase_M48"/>
</dbReference>
<dbReference type="CDD" id="cd07343">
    <property type="entry name" value="M48A_Zmpste24p_like"/>
    <property type="match status" value="1"/>
</dbReference>
<sequence length="415" mass="47058">MKWFLLAAFVAVVGFEYWLSWLNLRHLRRHGQEIPAEFAGVIDGELLARTSAYTRDRNRVGLIESLLGNLLLALFLFGGWVAIYDAWIDSLSESFLLSGLLFFLGLGVVRGLLDVPFNLYHHFVIEERYGFNTLTWRLWFSDLLKGTLISLVLMGLLLTGALWLVQASPAWWWLWVWGFFALFSLFVMYVSPYVIEPLFFKFEPVRRPGLEERITALMERAGLKVSRVFQVDASRRSRHSNAYFTGIGRVKRIVLFDTLIEQMDDDEILAVLAHEVGHWKKRHVLKRLVVAQALALVALFAAHHLITAGVLPGLLGLEQASFFAQILILSLLATLIGFPLAPLSSWLSRRDEYQADHFAVELSGAPEALASGLVTLSRENLANLHPHPWYAAFHYSHPPVVERVRALRRQATAGA</sequence>
<evidence type="ECO:0000259" key="9">
    <source>
        <dbReference type="Pfam" id="PF16491"/>
    </source>
</evidence>
<dbReference type="EMBL" id="CP092109">
    <property type="protein sequence ID" value="UWZ79851.1"/>
    <property type="molecule type" value="Genomic_DNA"/>
</dbReference>
<evidence type="ECO:0000256" key="5">
    <source>
        <dbReference type="ARBA" id="ARBA00023049"/>
    </source>
</evidence>
<keyword evidence="2" id="KW-0479">Metal-binding</keyword>
<comment type="cofactor">
    <cofactor evidence="6">
        <name>Zn(2+)</name>
        <dbReference type="ChEBI" id="CHEBI:29105"/>
    </cofactor>
    <text evidence="6">Binds 1 zinc ion per subunit.</text>
</comment>
<keyword evidence="7" id="KW-0472">Membrane</keyword>
<feature type="transmembrane region" description="Helical" evidence="7">
    <location>
        <begin position="171"/>
        <end position="191"/>
    </location>
</feature>
<feature type="transmembrane region" description="Helical" evidence="7">
    <location>
        <begin position="288"/>
        <end position="310"/>
    </location>
</feature>
<evidence type="ECO:0000256" key="1">
    <source>
        <dbReference type="ARBA" id="ARBA00022670"/>
    </source>
</evidence>
<dbReference type="RefSeq" id="WP_260748203.1">
    <property type="nucleotide sequence ID" value="NZ_CP092109.1"/>
</dbReference>
<keyword evidence="11" id="KW-1185">Reference proteome</keyword>
<feature type="transmembrane region" description="Helical" evidence="7">
    <location>
        <begin position="322"/>
        <end position="341"/>
    </location>
</feature>
<accession>A0ABY5ZRJ5</accession>
<evidence type="ECO:0000256" key="7">
    <source>
        <dbReference type="SAM" id="Phobius"/>
    </source>
</evidence>
<feature type="transmembrane region" description="Helical" evidence="7">
    <location>
        <begin position="62"/>
        <end position="83"/>
    </location>
</feature>
<dbReference type="PANTHER" id="PTHR10120">
    <property type="entry name" value="CAAX PRENYL PROTEASE 1"/>
    <property type="match status" value="1"/>
</dbReference>
<keyword evidence="7" id="KW-0812">Transmembrane</keyword>
<comment type="similarity">
    <text evidence="6">Belongs to the peptidase M48 family.</text>
</comment>
<feature type="transmembrane region" description="Helical" evidence="7">
    <location>
        <begin position="143"/>
        <end position="165"/>
    </location>
</feature>
<feature type="transmembrane region" description="Helical" evidence="7">
    <location>
        <begin position="95"/>
        <end position="113"/>
    </location>
</feature>
<dbReference type="Pfam" id="PF16491">
    <property type="entry name" value="Peptidase_M48_N"/>
    <property type="match status" value="1"/>
</dbReference>
<evidence type="ECO:0000256" key="2">
    <source>
        <dbReference type="ARBA" id="ARBA00022723"/>
    </source>
</evidence>
<gene>
    <name evidence="10" type="ORF">L9S41_00280</name>
</gene>
<feature type="domain" description="CAAX prenyl protease 1 N-terminal" evidence="9">
    <location>
        <begin position="24"/>
        <end position="201"/>
    </location>
</feature>
<reference evidence="10" key="1">
    <citation type="journal article" date="2022" name="Environ. Microbiol.">
        <title>Geoalkalibacter halelectricus SAP #1 sp. nov. possessing extracellular electron transfer and mineral#reducing capabilities from a haloalkaline environment.</title>
        <authorList>
            <person name="Yadav S."/>
            <person name="Singh R."/>
            <person name="Sundharam S.S."/>
            <person name="Chaudhary S."/>
            <person name="Krishnamurthi S."/>
            <person name="Patil S.A."/>
        </authorList>
    </citation>
    <scope>NUCLEOTIDE SEQUENCE</scope>
    <source>
        <strain evidence="10">SAP-1</strain>
    </source>
</reference>
<keyword evidence="4 6" id="KW-0862">Zinc</keyword>
<feature type="domain" description="Peptidase M48" evidence="8">
    <location>
        <begin position="206"/>
        <end position="409"/>
    </location>
</feature>
<evidence type="ECO:0000256" key="3">
    <source>
        <dbReference type="ARBA" id="ARBA00022801"/>
    </source>
</evidence>
<dbReference type="Pfam" id="PF01435">
    <property type="entry name" value="Peptidase_M48"/>
    <property type="match status" value="1"/>
</dbReference>
<keyword evidence="5 6" id="KW-0482">Metalloprotease</keyword>
<keyword evidence="3 6" id="KW-0378">Hydrolase</keyword>
<evidence type="ECO:0000256" key="6">
    <source>
        <dbReference type="RuleBase" id="RU003983"/>
    </source>
</evidence>
<evidence type="ECO:0000256" key="4">
    <source>
        <dbReference type="ARBA" id="ARBA00022833"/>
    </source>
</evidence>
<evidence type="ECO:0000313" key="11">
    <source>
        <dbReference type="Proteomes" id="UP001060414"/>
    </source>
</evidence>
<dbReference type="Proteomes" id="UP001060414">
    <property type="component" value="Chromosome"/>
</dbReference>
<keyword evidence="7" id="KW-1133">Transmembrane helix</keyword>